<dbReference type="EMBL" id="UYYF01001081">
    <property type="protein sequence ID" value="VDM99509.1"/>
    <property type="molecule type" value="Genomic_DNA"/>
</dbReference>
<dbReference type="Proteomes" id="UP000276776">
    <property type="component" value="Unassembled WGS sequence"/>
</dbReference>
<feature type="compositionally biased region" description="Low complexity" evidence="2">
    <location>
        <begin position="171"/>
        <end position="200"/>
    </location>
</feature>
<dbReference type="STRING" id="103827.A0A0N5CSG9"/>
<protein>
    <submittedName>
        <fullName evidence="5">Small conductance calcium-activated potassium channel protein</fullName>
    </submittedName>
</protein>
<feature type="region of interest" description="Disordered" evidence="2">
    <location>
        <begin position="159"/>
        <end position="210"/>
    </location>
</feature>
<feature type="coiled-coil region" evidence="1">
    <location>
        <begin position="61"/>
        <end position="88"/>
    </location>
</feature>
<evidence type="ECO:0000313" key="5">
    <source>
        <dbReference type="WBParaSite" id="TCLT_0000317001-mRNA-1"/>
    </source>
</evidence>
<dbReference type="AlphaFoldDB" id="A0A0N5CSG9"/>
<sequence>MATSWNLVSETLLSCRRQVENATHVRKDDQRGDDEAYKRIISNPASRHLSSRSEDYDDIRYQLLERRLSDIESHLEKMENKINNSLEQILRVLIPENAQSNSSPGRSSKDTSTRTIYSSRSASGTHLFRLGNRREELMPISRLQSSVTETDDIDSPFIGISYALPAPPPTSTLRSSQPRRSPRPSLILSTSSHSTPTKSDLSPDDTDTLL</sequence>
<reference evidence="5" key="1">
    <citation type="submission" date="2017-02" db="UniProtKB">
        <authorList>
            <consortium name="WormBaseParasite"/>
        </authorList>
    </citation>
    <scope>IDENTIFICATION</scope>
</reference>
<evidence type="ECO:0000313" key="3">
    <source>
        <dbReference type="EMBL" id="VDM99509.1"/>
    </source>
</evidence>
<dbReference type="OrthoDB" id="10521567at2759"/>
<keyword evidence="4" id="KW-1185">Reference proteome</keyword>
<feature type="region of interest" description="Disordered" evidence="2">
    <location>
        <begin position="97"/>
        <end position="120"/>
    </location>
</feature>
<proteinExistence type="predicted"/>
<dbReference type="WBParaSite" id="TCLT_0000317001-mRNA-1">
    <property type="protein sequence ID" value="TCLT_0000317001-mRNA-1"/>
    <property type="gene ID" value="TCLT_0000317001"/>
</dbReference>
<gene>
    <name evidence="3" type="ORF">TCLT_LOCUS3170</name>
</gene>
<evidence type="ECO:0000256" key="1">
    <source>
        <dbReference type="SAM" id="Coils"/>
    </source>
</evidence>
<keyword evidence="1" id="KW-0175">Coiled coil</keyword>
<feature type="compositionally biased region" description="Polar residues" evidence="2">
    <location>
        <begin position="97"/>
        <end position="106"/>
    </location>
</feature>
<accession>A0A0N5CSG9</accession>
<reference evidence="3 4" key="2">
    <citation type="submission" date="2018-11" db="EMBL/GenBank/DDBJ databases">
        <authorList>
            <consortium name="Pathogen Informatics"/>
        </authorList>
    </citation>
    <scope>NUCLEOTIDE SEQUENCE [LARGE SCALE GENOMIC DNA]</scope>
</reference>
<organism evidence="5">
    <name type="scientific">Thelazia callipaeda</name>
    <name type="common">Oriental eyeworm</name>
    <name type="synonym">Parasitic nematode</name>
    <dbReference type="NCBI Taxonomy" id="103827"/>
    <lineage>
        <taxon>Eukaryota</taxon>
        <taxon>Metazoa</taxon>
        <taxon>Ecdysozoa</taxon>
        <taxon>Nematoda</taxon>
        <taxon>Chromadorea</taxon>
        <taxon>Rhabditida</taxon>
        <taxon>Spirurina</taxon>
        <taxon>Spiruromorpha</taxon>
        <taxon>Thelazioidea</taxon>
        <taxon>Thelaziidae</taxon>
        <taxon>Thelazia</taxon>
    </lineage>
</organism>
<name>A0A0N5CSG9_THECL</name>
<evidence type="ECO:0000256" key="2">
    <source>
        <dbReference type="SAM" id="MobiDB-lite"/>
    </source>
</evidence>
<evidence type="ECO:0000313" key="4">
    <source>
        <dbReference type="Proteomes" id="UP000276776"/>
    </source>
</evidence>